<keyword evidence="3" id="KW-1185">Reference proteome</keyword>
<evidence type="ECO:0000256" key="1">
    <source>
        <dbReference type="SAM" id="MobiDB-lite"/>
    </source>
</evidence>
<dbReference type="InterPro" id="IPR019117">
    <property type="entry name" value="CRISPR-assoc_protein_Cmr3"/>
</dbReference>
<proteinExistence type="predicted"/>
<feature type="region of interest" description="Disordered" evidence="1">
    <location>
        <begin position="315"/>
        <end position="334"/>
    </location>
</feature>
<sequence length="390" mass="44713">MSIIIKNKSVKFTHLIIIQPLGFLYGSAGKFLSPENLVGRSGTSFPPSSAVLSGVFAYYHQQNQDTFNLNLLHLAGPFWAENNKPQNFYVPTPFNCLVKKGTNQISDLLTWNGTEWLNQQGEQITGKFPKGTWTNISDWHNFNWLNKTVWMKSEEDDDDNNHSNNYEPWRFLPHLHPRMDTEQRTVNKDVSQGSLFLENAVQLAPDICLIYLSNTPIKDGWYRFGGESHIVEITCEPLSTETQELLNQPVGKNFALITPGVWGSNRLSQRQPINLETGNLEKYQQEDPEKTEITNWHVETLMTERAIPFRYRLGNNQNNQNQPQHKPHTPKLLSRGRYAVPAGTVYVLETEINQSWQEWPEDWFPKEGPSLKRWGCGLALPLENVCSSNS</sequence>
<name>A0ABZ2UZY2_9CYAN</name>
<keyword evidence="2" id="KW-0614">Plasmid</keyword>
<evidence type="ECO:0000313" key="3">
    <source>
        <dbReference type="Proteomes" id="UP001483337"/>
    </source>
</evidence>
<dbReference type="Proteomes" id="UP001483337">
    <property type="component" value="Plasmid unnamed"/>
</dbReference>
<evidence type="ECO:0000313" key="2">
    <source>
        <dbReference type="EMBL" id="WZB90489.1"/>
    </source>
</evidence>
<gene>
    <name evidence="2" type="ORF">WJM97_23090</name>
</gene>
<organism evidence="2 3">
    <name type="scientific">Okeanomitos corallinicola TIOX110</name>
    <dbReference type="NCBI Taxonomy" id="3133117"/>
    <lineage>
        <taxon>Bacteria</taxon>
        <taxon>Bacillati</taxon>
        <taxon>Cyanobacteriota</taxon>
        <taxon>Cyanophyceae</taxon>
        <taxon>Nostocales</taxon>
        <taxon>Aphanizomenonaceae</taxon>
        <taxon>Okeanomitos</taxon>
    </lineage>
</organism>
<dbReference type="RefSeq" id="WP_353933372.1">
    <property type="nucleotide sequence ID" value="NZ_CP150887.1"/>
</dbReference>
<dbReference type="EMBL" id="CP150887">
    <property type="protein sequence ID" value="WZB90489.1"/>
    <property type="molecule type" value="Genomic_DNA"/>
</dbReference>
<reference evidence="2 3" key="1">
    <citation type="submission" date="2024-04" db="EMBL/GenBank/DDBJ databases">
        <title>Okeanomitos corallinicola gen. &amp; sp. nov. (Nostocales, Cyanobacteria), a new toxic marine heterocyst-forming cyanobacterium from a coral reef.</title>
        <authorList>
            <person name="Li H."/>
            <person name="Li R."/>
            <person name="Kang J."/>
            <person name="Hii K.S."/>
            <person name="Mohamed H.F."/>
            <person name="Xu X."/>
            <person name="Luo Z."/>
        </authorList>
    </citation>
    <scope>NUCLEOTIDE SEQUENCE [LARGE SCALE GENOMIC DNA]</scope>
    <source>
        <strain evidence="2 3">TIOX110</strain>
        <plasmid evidence="2 3">unnamed</plasmid>
    </source>
</reference>
<accession>A0ABZ2UZY2</accession>
<protein>
    <submittedName>
        <fullName evidence="2">Type III-B CRISPR module-associated Cmr3 family protein</fullName>
    </submittedName>
</protein>
<dbReference type="Pfam" id="PF09700">
    <property type="entry name" value="Cas_Cmr3"/>
    <property type="match status" value="1"/>
</dbReference>
<geneLocation type="plasmid" evidence="2 3">
    <name>unnamed</name>
</geneLocation>